<dbReference type="OrthoDB" id="9797990at2"/>
<dbReference type="EMBL" id="RBAH01000013">
    <property type="protein sequence ID" value="RKN81939.1"/>
    <property type="molecule type" value="Genomic_DNA"/>
</dbReference>
<dbReference type="PANTHER" id="PTHR41700">
    <property type="entry name" value="GCN5-RELATED N-ACETYLTRANSFERASE"/>
    <property type="match status" value="1"/>
</dbReference>
<dbReference type="Proteomes" id="UP000282311">
    <property type="component" value="Unassembled WGS sequence"/>
</dbReference>
<dbReference type="PANTHER" id="PTHR41700:SF1">
    <property type="entry name" value="N-ACETYLTRANSFERASE DOMAIN-CONTAINING PROTEIN"/>
    <property type="match status" value="1"/>
</dbReference>
<dbReference type="SUPFAM" id="SSF55729">
    <property type="entry name" value="Acyl-CoA N-acyltransferases (Nat)"/>
    <property type="match status" value="1"/>
</dbReference>
<reference evidence="3 4" key="1">
    <citation type="journal article" date="2007" name="Int. J. Syst. Evol. Microbiol.">
        <title>Paenibacillus ginsengarvi sp. nov., isolated from soil from ginseng cultivation.</title>
        <authorList>
            <person name="Yoon M.H."/>
            <person name="Ten L.N."/>
            <person name="Im W.T."/>
        </authorList>
    </citation>
    <scope>NUCLEOTIDE SEQUENCE [LARGE SCALE GENOMIC DNA]</scope>
    <source>
        <strain evidence="3 4">KCTC 13059</strain>
    </source>
</reference>
<feature type="region of interest" description="Disordered" evidence="1">
    <location>
        <begin position="198"/>
        <end position="217"/>
    </location>
</feature>
<evidence type="ECO:0000259" key="2">
    <source>
        <dbReference type="PROSITE" id="PS51186"/>
    </source>
</evidence>
<dbReference type="InterPro" id="IPR000182">
    <property type="entry name" value="GNAT_dom"/>
</dbReference>
<evidence type="ECO:0000256" key="1">
    <source>
        <dbReference type="SAM" id="MobiDB-lite"/>
    </source>
</evidence>
<dbReference type="InterPro" id="IPR038764">
    <property type="entry name" value="GNAT_N_AcTrfase_prd"/>
</dbReference>
<dbReference type="CDD" id="cd04301">
    <property type="entry name" value="NAT_SF"/>
    <property type="match status" value="1"/>
</dbReference>
<dbReference type="InterPro" id="IPR016181">
    <property type="entry name" value="Acyl_CoA_acyltransferase"/>
</dbReference>
<dbReference type="PROSITE" id="PS51186">
    <property type="entry name" value="GNAT"/>
    <property type="match status" value="1"/>
</dbReference>
<name>A0A3B0CCN6_9BACL</name>
<feature type="compositionally biased region" description="Polar residues" evidence="1">
    <location>
        <begin position="204"/>
        <end position="217"/>
    </location>
</feature>
<dbReference type="Pfam" id="PF00583">
    <property type="entry name" value="Acetyltransf_1"/>
    <property type="match status" value="1"/>
</dbReference>
<evidence type="ECO:0000313" key="3">
    <source>
        <dbReference type="EMBL" id="RKN81939.1"/>
    </source>
</evidence>
<protein>
    <submittedName>
        <fullName evidence="3">GNAT family N-acetyltransferase</fullName>
    </submittedName>
</protein>
<evidence type="ECO:0000313" key="4">
    <source>
        <dbReference type="Proteomes" id="UP000282311"/>
    </source>
</evidence>
<organism evidence="3 4">
    <name type="scientific">Paenibacillus ginsengarvi</name>
    <dbReference type="NCBI Taxonomy" id="400777"/>
    <lineage>
        <taxon>Bacteria</taxon>
        <taxon>Bacillati</taxon>
        <taxon>Bacillota</taxon>
        <taxon>Bacilli</taxon>
        <taxon>Bacillales</taxon>
        <taxon>Paenibacillaceae</taxon>
        <taxon>Paenibacillus</taxon>
    </lineage>
</organism>
<dbReference type="RefSeq" id="WP_120748692.1">
    <property type="nucleotide sequence ID" value="NZ_RBAH01000013.1"/>
</dbReference>
<comment type="caution">
    <text evidence="3">The sequence shown here is derived from an EMBL/GenBank/DDBJ whole genome shotgun (WGS) entry which is preliminary data.</text>
</comment>
<feature type="domain" description="N-acetyltransferase" evidence="2">
    <location>
        <begin position="3"/>
        <end position="153"/>
    </location>
</feature>
<keyword evidence="3" id="KW-0808">Transferase</keyword>
<sequence>MGIQYKTVSDVETLLETVELQKRVWSADSVTSMHQMMAATHHGGVVIAAFDADQVVGFVYGFPAYDGVKPYLFSHMMAIDPDYRDAGLGSSLKIRQREWAIGNGYDKIAWTYDPLETRNGYLNLNKLGGAVRTYYLNYYGHMNDVLNASLPTDRFLLEWELQSAKCKDASQGIAIDSSAWAAAPHWCEWEMESAFPRPRPRMQAESQQHSPKPQELTESTYLVPVPKAIRELKLERMELALEWRLLLRSSMMQAFSSGYRAVGLWRTEQPVHYYVITKS</sequence>
<keyword evidence="4" id="KW-1185">Reference proteome</keyword>
<dbReference type="GO" id="GO:0016747">
    <property type="term" value="F:acyltransferase activity, transferring groups other than amino-acyl groups"/>
    <property type="evidence" value="ECO:0007669"/>
    <property type="project" value="InterPro"/>
</dbReference>
<proteinExistence type="predicted"/>
<gene>
    <name evidence="3" type="ORF">D7M11_18305</name>
</gene>
<dbReference type="Gene3D" id="3.40.630.30">
    <property type="match status" value="1"/>
</dbReference>
<dbReference type="AlphaFoldDB" id="A0A3B0CCN6"/>
<accession>A0A3B0CCN6</accession>